<dbReference type="InterPro" id="IPR036673">
    <property type="entry name" value="Cyanovirin-N_sf"/>
</dbReference>
<feature type="domain" description="Cyanovirin-N" evidence="2">
    <location>
        <begin position="34"/>
        <end position="124"/>
    </location>
</feature>
<name>A0A7C8ITJ0_9PEZI</name>
<proteinExistence type="predicted"/>
<dbReference type="AlphaFoldDB" id="A0A7C8ITJ0"/>
<dbReference type="InterPro" id="IPR011058">
    <property type="entry name" value="Cyanovirin-N"/>
</dbReference>
<evidence type="ECO:0000313" key="3">
    <source>
        <dbReference type="EMBL" id="KAF2967664.1"/>
    </source>
</evidence>
<feature type="chain" id="PRO_5028899145" description="Cyanovirin-N domain-containing protein" evidence="1">
    <location>
        <begin position="21"/>
        <end position="159"/>
    </location>
</feature>
<keyword evidence="1" id="KW-0732">Signal</keyword>
<dbReference type="EMBL" id="WUBL01000063">
    <property type="protein sequence ID" value="KAF2967664.1"/>
    <property type="molecule type" value="Genomic_DNA"/>
</dbReference>
<keyword evidence="4" id="KW-1185">Reference proteome</keyword>
<comment type="caution">
    <text evidence="3">The sequence shown here is derived from an EMBL/GenBank/DDBJ whole genome shotgun (WGS) entry which is preliminary data.</text>
</comment>
<sequence length="159" mass="17439">MKASFASTLASLPFLAITLAFEVPWFSKLSLSQANCENLYLEDGHILHVTCTNPIWDPKTTPPEDLTVNLNDCIANYMGTLNFAYNGGFASSCESCKMDVKKLVCECSAGEGLGTKHTEFDLDNWRVIRLRAPVLQISCGGSEGLEKRVDDKNALPFIA</sequence>
<dbReference type="Pfam" id="PF08881">
    <property type="entry name" value="CVNH"/>
    <property type="match status" value="1"/>
</dbReference>
<dbReference type="Proteomes" id="UP000481858">
    <property type="component" value="Unassembled WGS sequence"/>
</dbReference>
<evidence type="ECO:0000313" key="4">
    <source>
        <dbReference type="Proteomes" id="UP000481858"/>
    </source>
</evidence>
<gene>
    <name evidence="3" type="ORF">GQX73_g5905</name>
</gene>
<feature type="signal peptide" evidence="1">
    <location>
        <begin position="1"/>
        <end position="20"/>
    </location>
</feature>
<dbReference type="OrthoDB" id="3068152at2759"/>
<dbReference type="SUPFAM" id="SSF51322">
    <property type="entry name" value="Cyanovirin-N"/>
    <property type="match status" value="1"/>
</dbReference>
<reference evidence="3 4" key="1">
    <citation type="submission" date="2019-12" db="EMBL/GenBank/DDBJ databases">
        <title>Draft genome sequence of the ascomycete Xylaria multiplex DSM 110363.</title>
        <authorList>
            <person name="Buettner E."/>
            <person name="Kellner H."/>
        </authorList>
    </citation>
    <scope>NUCLEOTIDE SEQUENCE [LARGE SCALE GENOMIC DNA]</scope>
    <source>
        <strain evidence="3 4">DSM 110363</strain>
    </source>
</reference>
<dbReference type="Gene3D" id="2.30.60.10">
    <property type="entry name" value="Cyanovirin-N"/>
    <property type="match status" value="1"/>
</dbReference>
<accession>A0A7C8ITJ0</accession>
<dbReference type="InParanoid" id="A0A7C8ITJ0"/>
<organism evidence="3 4">
    <name type="scientific">Xylaria multiplex</name>
    <dbReference type="NCBI Taxonomy" id="323545"/>
    <lineage>
        <taxon>Eukaryota</taxon>
        <taxon>Fungi</taxon>
        <taxon>Dikarya</taxon>
        <taxon>Ascomycota</taxon>
        <taxon>Pezizomycotina</taxon>
        <taxon>Sordariomycetes</taxon>
        <taxon>Xylariomycetidae</taxon>
        <taxon>Xylariales</taxon>
        <taxon>Xylariaceae</taxon>
        <taxon>Xylaria</taxon>
    </lineage>
</organism>
<protein>
    <recommendedName>
        <fullName evidence="2">Cyanovirin-N domain-containing protein</fullName>
    </recommendedName>
</protein>
<evidence type="ECO:0000256" key="1">
    <source>
        <dbReference type="SAM" id="SignalP"/>
    </source>
</evidence>
<evidence type="ECO:0000259" key="2">
    <source>
        <dbReference type="Pfam" id="PF08881"/>
    </source>
</evidence>